<feature type="region of interest" description="Disordered" evidence="1">
    <location>
        <begin position="75"/>
        <end position="103"/>
    </location>
</feature>
<keyword evidence="3" id="KW-1185">Reference proteome</keyword>
<protein>
    <submittedName>
        <fullName evidence="2">Uncharacterized protein</fullName>
    </submittedName>
</protein>
<dbReference type="Proteomes" id="UP000266841">
    <property type="component" value="Unassembled WGS sequence"/>
</dbReference>
<evidence type="ECO:0000313" key="2">
    <source>
        <dbReference type="EMBL" id="EJK58492.1"/>
    </source>
</evidence>
<evidence type="ECO:0000313" key="3">
    <source>
        <dbReference type="Proteomes" id="UP000266841"/>
    </source>
</evidence>
<accession>K0SJ22</accession>
<comment type="caution">
    <text evidence="2">The sequence shown here is derived from an EMBL/GenBank/DDBJ whole genome shotgun (WGS) entry which is preliminary data.</text>
</comment>
<feature type="region of interest" description="Disordered" evidence="1">
    <location>
        <begin position="33"/>
        <end position="61"/>
    </location>
</feature>
<organism evidence="2 3">
    <name type="scientific">Thalassiosira oceanica</name>
    <name type="common">Marine diatom</name>
    <dbReference type="NCBI Taxonomy" id="159749"/>
    <lineage>
        <taxon>Eukaryota</taxon>
        <taxon>Sar</taxon>
        <taxon>Stramenopiles</taxon>
        <taxon>Ochrophyta</taxon>
        <taxon>Bacillariophyta</taxon>
        <taxon>Coscinodiscophyceae</taxon>
        <taxon>Thalassiosirophycidae</taxon>
        <taxon>Thalassiosirales</taxon>
        <taxon>Thalassiosiraceae</taxon>
        <taxon>Thalassiosira</taxon>
    </lineage>
</organism>
<dbReference type="AlphaFoldDB" id="K0SJ22"/>
<evidence type="ECO:0000256" key="1">
    <source>
        <dbReference type="SAM" id="MobiDB-lite"/>
    </source>
</evidence>
<gene>
    <name evidence="2" type="ORF">THAOC_21374</name>
</gene>
<proteinExistence type="predicted"/>
<sequence length="103" mass="11638">MIAKVVPAPDDDVGEVQDFFKKRLLSFKMRPDLRPPHAHLFGRPQHARATHTRGEDVGAPRGRNLCSDFSFSISHFSKDKDDGEDRPSRDAANERRGARDLGR</sequence>
<dbReference type="EMBL" id="AGNL01025073">
    <property type="protein sequence ID" value="EJK58492.1"/>
    <property type="molecule type" value="Genomic_DNA"/>
</dbReference>
<name>K0SJ22_THAOC</name>
<feature type="compositionally biased region" description="Basic and acidic residues" evidence="1">
    <location>
        <begin position="76"/>
        <end position="103"/>
    </location>
</feature>
<reference evidence="2 3" key="1">
    <citation type="journal article" date="2012" name="Genome Biol.">
        <title>Genome and low-iron response of an oceanic diatom adapted to chronic iron limitation.</title>
        <authorList>
            <person name="Lommer M."/>
            <person name="Specht M."/>
            <person name="Roy A.S."/>
            <person name="Kraemer L."/>
            <person name="Andreson R."/>
            <person name="Gutowska M.A."/>
            <person name="Wolf J."/>
            <person name="Bergner S.V."/>
            <person name="Schilhabel M.B."/>
            <person name="Klostermeier U.C."/>
            <person name="Beiko R.G."/>
            <person name="Rosenstiel P."/>
            <person name="Hippler M."/>
            <person name="Laroche J."/>
        </authorList>
    </citation>
    <scope>NUCLEOTIDE SEQUENCE [LARGE SCALE GENOMIC DNA]</scope>
    <source>
        <strain evidence="2 3">CCMP1005</strain>
    </source>
</reference>